<dbReference type="AlphaFoldDB" id="X0ZF60"/>
<gene>
    <name evidence="1" type="ORF">S01H1_82026</name>
</gene>
<sequence length="201" mass="23071">IEALQSELGRVESAWLSDHVKLDTGEYILKEDFGALSLSDQQLLKTLGFDDFNTELTRRQAEFEANQAVFEANNVRLDTDEYVSREAYAQMTLDQQQQLNQLGIGGYNTFMQQQLQQDQAAFEASNVLLDNDEYVSRVDYDALTTEQQQLLVQLGIEGYNSYQQQQQQQDQATFEAGNVRLDTDEWVSRSDFDAMDVEDQH</sequence>
<protein>
    <submittedName>
        <fullName evidence="1">Uncharacterized protein</fullName>
    </submittedName>
</protein>
<proteinExistence type="predicted"/>
<organism evidence="1">
    <name type="scientific">marine sediment metagenome</name>
    <dbReference type="NCBI Taxonomy" id="412755"/>
    <lineage>
        <taxon>unclassified sequences</taxon>
        <taxon>metagenomes</taxon>
        <taxon>ecological metagenomes</taxon>
    </lineage>
</organism>
<comment type="caution">
    <text evidence="1">The sequence shown here is derived from an EMBL/GenBank/DDBJ whole genome shotgun (WGS) entry which is preliminary data.</text>
</comment>
<name>X0ZF60_9ZZZZ</name>
<accession>X0ZF60</accession>
<evidence type="ECO:0000313" key="1">
    <source>
        <dbReference type="EMBL" id="GAG46961.1"/>
    </source>
</evidence>
<feature type="non-terminal residue" evidence="1">
    <location>
        <position position="1"/>
    </location>
</feature>
<dbReference type="EMBL" id="BARS01055570">
    <property type="protein sequence ID" value="GAG46961.1"/>
    <property type="molecule type" value="Genomic_DNA"/>
</dbReference>
<feature type="non-terminal residue" evidence="1">
    <location>
        <position position="201"/>
    </location>
</feature>
<reference evidence="1" key="1">
    <citation type="journal article" date="2014" name="Front. Microbiol.">
        <title>High frequency of phylogenetically diverse reductive dehalogenase-homologous genes in deep subseafloor sedimentary metagenomes.</title>
        <authorList>
            <person name="Kawai M."/>
            <person name="Futagami T."/>
            <person name="Toyoda A."/>
            <person name="Takaki Y."/>
            <person name="Nishi S."/>
            <person name="Hori S."/>
            <person name="Arai W."/>
            <person name="Tsubouchi T."/>
            <person name="Morono Y."/>
            <person name="Uchiyama I."/>
            <person name="Ito T."/>
            <person name="Fujiyama A."/>
            <person name="Inagaki F."/>
            <person name="Takami H."/>
        </authorList>
    </citation>
    <scope>NUCLEOTIDE SEQUENCE</scope>
    <source>
        <strain evidence="1">Expedition CK06-06</strain>
    </source>
</reference>